<dbReference type="PRINTS" id="PR00111">
    <property type="entry name" value="ABHYDROLASE"/>
</dbReference>
<dbReference type="AlphaFoldDB" id="A0A2X4Z2V0"/>
<evidence type="ECO:0000313" key="3">
    <source>
        <dbReference type="EMBL" id="SQI58515.1"/>
    </source>
</evidence>
<name>A0A2X4Z2V0_LEDLE</name>
<dbReference type="InterPro" id="IPR000639">
    <property type="entry name" value="Epox_hydrolase-like"/>
</dbReference>
<feature type="domain" description="AB hydrolase-1" evidence="2">
    <location>
        <begin position="26"/>
        <end position="125"/>
    </location>
</feature>
<dbReference type="PANTHER" id="PTHR43798">
    <property type="entry name" value="MONOACYLGLYCEROL LIPASE"/>
    <property type="match status" value="1"/>
</dbReference>
<dbReference type="InterPro" id="IPR050266">
    <property type="entry name" value="AB_hydrolase_sf"/>
</dbReference>
<dbReference type="Proteomes" id="UP000249134">
    <property type="component" value="Chromosome 1"/>
</dbReference>
<evidence type="ECO:0000259" key="2">
    <source>
        <dbReference type="Pfam" id="PF00561"/>
    </source>
</evidence>
<dbReference type="EMBL" id="LS483476">
    <property type="protein sequence ID" value="SQI58515.1"/>
    <property type="molecule type" value="Genomic_DNA"/>
</dbReference>
<dbReference type="GO" id="GO:0004064">
    <property type="term" value="F:arylesterase activity"/>
    <property type="evidence" value="ECO:0007669"/>
    <property type="project" value="UniProtKB-EC"/>
</dbReference>
<organism evidence="3 4">
    <name type="scientific">Lederbergia lenta</name>
    <name type="common">Bacillus lentus</name>
    <dbReference type="NCBI Taxonomy" id="1467"/>
    <lineage>
        <taxon>Bacteria</taxon>
        <taxon>Bacillati</taxon>
        <taxon>Bacillota</taxon>
        <taxon>Bacilli</taxon>
        <taxon>Bacillales</taxon>
        <taxon>Bacillaceae</taxon>
        <taxon>Lederbergia</taxon>
    </lineage>
</organism>
<dbReference type="STRING" id="1348624.GCA_001591545_01277"/>
<accession>A0A2X4Z2V0</accession>
<dbReference type="InterPro" id="IPR029058">
    <property type="entry name" value="AB_hydrolase_fold"/>
</dbReference>
<evidence type="ECO:0000256" key="1">
    <source>
        <dbReference type="ARBA" id="ARBA00022801"/>
    </source>
</evidence>
<keyword evidence="4" id="KW-1185">Reference proteome</keyword>
<sequence length="270" mass="31030">MGYYIPVEPNVNIYVEDIKPYHSNKTILFIHGWPVNHNMFEYQLNQLPKMGYRCIALDLRGYGKSDHPWEGYSYDRLADDIRMVIDTLGLENIILAGFSMGGAISIRYMVRHAGHKVAKLALISAAAPVFTKRADFLYGLERDEVNKLIKTTYTDRPKMLANFGDIFFERYLTEEFKEWFRGLGINASGHATAMGLVSLRDEDLRNDLTKIQVPTNIFHGKQDKICPFVLAEFMHAGIRDSKLIPFTFSGHGLFYDELEKFNKELIQFIG</sequence>
<reference evidence="3 4" key="1">
    <citation type="submission" date="2018-06" db="EMBL/GenBank/DDBJ databases">
        <authorList>
            <consortium name="Pathogen Informatics"/>
            <person name="Doyle S."/>
        </authorList>
    </citation>
    <scope>NUCLEOTIDE SEQUENCE [LARGE SCALE GENOMIC DNA]</scope>
    <source>
        <strain evidence="3 4">NCTC4824</strain>
    </source>
</reference>
<protein>
    <submittedName>
        <fullName evidence="3">Putative hydrolase</fullName>
        <ecNumber evidence="3">3.1.1.2</ecNumber>
    </submittedName>
</protein>
<keyword evidence="1 3" id="KW-0378">Hydrolase</keyword>
<dbReference type="GO" id="GO:0016020">
    <property type="term" value="C:membrane"/>
    <property type="evidence" value="ECO:0007669"/>
    <property type="project" value="TreeGrafter"/>
</dbReference>
<dbReference type="InterPro" id="IPR000073">
    <property type="entry name" value="AB_hydrolase_1"/>
</dbReference>
<dbReference type="RefSeq" id="WP_066138468.1">
    <property type="nucleotide sequence ID" value="NZ_CBCSGM010000001.1"/>
</dbReference>
<gene>
    <name evidence="3" type="ORF">NCTC4824_02223</name>
</gene>
<dbReference type="KEGG" id="blen:NCTC4824_02223"/>
<dbReference type="Pfam" id="PF00561">
    <property type="entry name" value="Abhydrolase_1"/>
    <property type="match status" value="1"/>
</dbReference>
<dbReference type="EC" id="3.1.1.2" evidence="3"/>
<proteinExistence type="predicted"/>
<dbReference type="PANTHER" id="PTHR43798:SF31">
    <property type="entry name" value="AB HYDROLASE SUPERFAMILY PROTEIN YCLE"/>
    <property type="match status" value="1"/>
</dbReference>
<dbReference type="SUPFAM" id="SSF53474">
    <property type="entry name" value="alpha/beta-Hydrolases"/>
    <property type="match status" value="1"/>
</dbReference>
<dbReference type="PRINTS" id="PR00412">
    <property type="entry name" value="EPOXHYDRLASE"/>
</dbReference>
<evidence type="ECO:0000313" key="4">
    <source>
        <dbReference type="Proteomes" id="UP000249134"/>
    </source>
</evidence>
<dbReference type="Gene3D" id="3.40.50.1820">
    <property type="entry name" value="alpha/beta hydrolase"/>
    <property type="match status" value="1"/>
</dbReference>